<sequence length="349" mass="40559">MNNNFMKNPIVILLVLMVLIQNMDIVRGELRVGYRERDYLVYRVSGSIWVKASINNVTRTSGSSLFSNLEYNGHYFYTKHYIYEFTNVGIVNYFNKSYIYIRGTRFVSNIELHYVSESKYSTPPDIVVNKSVDYIDIITYMCGRLSDLSIIRIDDLHYRSDFRLILFRKPSDLLNIPSGQVQSYSDTCSINRILDYLSNNLLVIVDPGYSNDFILRNDLLFGGFSTNNYVFSKYDILLRYFNGVLIYGLITVYVNSTLTITTSLESALIESTVDSKKLYSIEIELIETSVSQLPTWRSLRIDLTYLMKTGNLLEYGLIVLFVLIGFILTLYILYRKLIKTTKRYGQFIK</sequence>
<keyword evidence="1" id="KW-0472">Membrane</keyword>
<accession>A0A7C4H8Y7</accession>
<dbReference type="EMBL" id="DTBJ01000020">
    <property type="protein sequence ID" value="HGM58503.1"/>
    <property type="molecule type" value="Genomic_DNA"/>
</dbReference>
<gene>
    <name evidence="2" type="ORF">ENU14_02805</name>
</gene>
<proteinExistence type="predicted"/>
<comment type="caution">
    <text evidence="2">The sequence shown here is derived from an EMBL/GenBank/DDBJ whole genome shotgun (WGS) entry which is preliminary data.</text>
</comment>
<dbReference type="AlphaFoldDB" id="A0A7C4H8Y7"/>
<reference evidence="2" key="1">
    <citation type="journal article" date="2020" name="mSystems">
        <title>Genome- and Community-Level Interaction Insights into Carbon Utilization and Element Cycling Functions of Hydrothermarchaeota in Hydrothermal Sediment.</title>
        <authorList>
            <person name="Zhou Z."/>
            <person name="Liu Y."/>
            <person name="Xu W."/>
            <person name="Pan J."/>
            <person name="Luo Z.H."/>
            <person name="Li M."/>
        </authorList>
    </citation>
    <scope>NUCLEOTIDE SEQUENCE [LARGE SCALE GENOMIC DNA]</scope>
    <source>
        <strain evidence="2">SpSt-642</strain>
    </source>
</reference>
<feature type="transmembrane region" description="Helical" evidence="1">
    <location>
        <begin position="315"/>
        <end position="334"/>
    </location>
</feature>
<keyword evidence="1" id="KW-1133">Transmembrane helix</keyword>
<evidence type="ECO:0000256" key="1">
    <source>
        <dbReference type="SAM" id="Phobius"/>
    </source>
</evidence>
<protein>
    <submittedName>
        <fullName evidence="2">Uncharacterized protein</fullName>
    </submittedName>
</protein>
<keyword evidence="1" id="KW-0812">Transmembrane</keyword>
<evidence type="ECO:0000313" key="2">
    <source>
        <dbReference type="EMBL" id="HGM58503.1"/>
    </source>
</evidence>
<organism evidence="2">
    <name type="scientific">Staphylothermus marinus</name>
    <dbReference type="NCBI Taxonomy" id="2280"/>
    <lineage>
        <taxon>Archaea</taxon>
        <taxon>Thermoproteota</taxon>
        <taxon>Thermoprotei</taxon>
        <taxon>Desulfurococcales</taxon>
        <taxon>Desulfurococcaceae</taxon>
        <taxon>Staphylothermus</taxon>
    </lineage>
</organism>
<name>A0A7C4H8Y7_STAMA</name>